<evidence type="ECO:0000256" key="1">
    <source>
        <dbReference type="ARBA" id="ARBA00010169"/>
    </source>
</evidence>
<dbReference type="Pfam" id="PF03091">
    <property type="entry name" value="CutA1"/>
    <property type="match status" value="1"/>
</dbReference>
<dbReference type="GO" id="GO:0010038">
    <property type="term" value="P:response to metal ion"/>
    <property type="evidence" value="ECO:0007669"/>
    <property type="project" value="InterPro"/>
</dbReference>
<dbReference type="AlphaFoldDB" id="X0XKL6"/>
<dbReference type="InterPro" id="IPR004323">
    <property type="entry name" value="Ion_tolerance_CutA"/>
</dbReference>
<comment type="caution">
    <text evidence="2">The sequence shown here is derived from an EMBL/GenBank/DDBJ whole genome shotgun (WGS) entry which is preliminary data.</text>
</comment>
<dbReference type="EMBL" id="BARS01045844">
    <property type="protein sequence ID" value="GAG37193.1"/>
    <property type="molecule type" value="Genomic_DNA"/>
</dbReference>
<feature type="non-terminal residue" evidence="2">
    <location>
        <position position="1"/>
    </location>
</feature>
<proteinExistence type="inferred from homology"/>
<organism evidence="2">
    <name type="scientific">marine sediment metagenome</name>
    <dbReference type="NCBI Taxonomy" id="412755"/>
    <lineage>
        <taxon>unclassified sequences</taxon>
        <taxon>metagenomes</taxon>
        <taxon>ecological metagenomes</taxon>
    </lineage>
</organism>
<dbReference type="InterPro" id="IPR011322">
    <property type="entry name" value="N-reg_PII-like_a/b"/>
</dbReference>
<evidence type="ECO:0008006" key="3">
    <source>
        <dbReference type="Google" id="ProtNLM"/>
    </source>
</evidence>
<sequence>TKEENYNKVKEEVKKLHSYDVPCILKIKAEANEEYNDWINKETK</sequence>
<protein>
    <recommendedName>
        <fullName evidence="3">Divalent-cation tolerance protein CutA</fullName>
    </recommendedName>
</protein>
<evidence type="ECO:0000313" key="2">
    <source>
        <dbReference type="EMBL" id="GAG37193.1"/>
    </source>
</evidence>
<reference evidence="2" key="1">
    <citation type="journal article" date="2014" name="Front. Microbiol.">
        <title>High frequency of phylogenetically diverse reductive dehalogenase-homologous genes in deep subseafloor sedimentary metagenomes.</title>
        <authorList>
            <person name="Kawai M."/>
            <person name="Futagami T."/>
            <person name="Toyoda A."/>
            <person name="Takaki Y."/>
            <person name="Nishi S."/>
            <person name="Hori S."/>
            <person name="Arai W."/>
            <person name="Tsubouchi T."/>
            <person name="Morono Y."/>
            <person name="Uchiyama I."/>
            <person name="Ito T."/>
            <person name="Fujiyama A."/>
            <person name="Inagaki F."/>
            <person name="Takami H."/>
        </authorList>
    </citation>
    <scope>NUCLEOTIDE SEQUENCE</scope>
    <source>
        <strain evidence="2">Expedition CK06-06</strain>
    </source>
</reference>
<dbReference type="Gene3D" id="3.30.70.120">
    <property type="match status" value="1"/>
</dbReference>
<name>X0XKL6_9ZZZZ</name>
<gene>
    <name evidence="2" type="ORF">S01H1_69090</name>
</gene>
<dbReference type="InterPro" id="IPR015867">
    <property type="entry name" value="N-reg_PII/ATP_PRibTrfase_C"/>
</dbReference>
<dbReference type="SUPFAM" id="SSF54913">
    <property type="entry name" value="GlnB-like"/>
    <property type="match status" value="1"/>
</dbReference>
<accession>X0XKL6</accession>
<comment type="similarity">
    <text evidence="1">Belongs to the CutA family.</text>
</comment>